<feature type="compositionally biased region" description="Low complexity" evidence="4">
    <location>
        <begin position="1066"/>
        <end position="1078"/>
    </location>
</feature>
<feature type="compositionally biased region" description="Polar residues" evidence="4">
    <location>
        <begin position="1596"/>
        <end position="1617"/>
    </location>
</feature>
<feature type="region of interest" description="Disordered" evidence="4">
    <location>
        <begin position="433"/>
        <end position="556"/>
    </location>
</feature>
<keyword evidence="7" id="KW-1185">Reference proteome</keyword>
<gene>
    <name evidence="6" type="ORF">RGQ29_023792</name>
</gene>
<evidence type="ECO:0000256" key="2">
    <source>
        <dbReference type="ARBA" id="ARBA00022771"/>
    </source>
</evidence>
<feature type="region of interest" description="Disordered" evidence="4">
    <location>
        <begin position="1386"/>
        <end position="1407"/>
    </location>
</feature>
<dbReference type="PANTHER" id="PTHR46524">
    <property type="entry name" value="CW-TYPE ZINC FINGER"/>
    <property type="match status" value="1"/>
</dbReference>
<keyword evidence="1" id="KW-0479">Metal-binding</keyword>
<keyword evidence="3" id="KW-0862">Zinc</keyword>
<feature type="compositionally biased region" description="Basic and acidic residues" evidence="4">
    <location>
        <begin position="544"/>
        <end position="556"/>
    </location>
</feature>
<dbReference type="InterPro" id="IPR011124">
    <property type="entry name" value="Znf_CW"/>
</dbReference>
<evidence type="ECO:0000256" key="1">
    <source>
        <dbReference type="ARBA" id="ARBA00022723"/>
    </source>
</evidence>
<accession>A0AAN7F5M2</accession>
<protein>
    <recommendedName>
        <fullName evidence="5">CW-type domain-containing protein</fullName>
    </recommendedName>
</protein>
<sequence length="1723" mass="189208">MEENNTELEEGEASYYNNNNIDPDIDLTCLSYIDEKLQNVLGHFQKEFEGGVSAENLGAKFGGYGSFLSAYEHTPSVWSHPKTPQRNHNQPRSPNNLPIEGASQNLKAPSTTTPSLKIGTSSGGAHMLHNSTVPSADASIKQIQVAVKSTLKGEVSSRSEPSGNPTDQRTLKVRIKVGCDNSERKNAAIYSGLGLDDSPSSSPGDSPVDSQGTAPISQETTDRSPTSIIQVMTSFPIPGGRLISPLNDSLLYLMKKEKHSRVSKPLPSLSGHQEHPAMLVDESALMMENGKLLKAKKTKLVGKKDRRVELKHGNGADSENDLTLQVKKISVNETTEGKEFMSGDLKCTPVSKLVCDTRNSMKDAGGASEVFREGCNDGGKGRLLSSEIVKEESSESVSGQDCGKSDKRNPRNILVENVSENIAVSSHKDVLTECKENGNGQKTSSSLKGYSDESKCKEDLNPQKEKVGWKATSYEDDETNVPCKLEKPSFERKNKSKGTQNNGKAVAVSTNESSRFGTTAEPNDKKSTGYVVTDSNSKTQKIKPQKENKGREDRRESLLVTNLEQKDNQMDPVGRPSEDRLKDANLGAVEMQRNAFLDKPKGRLSGKKVDKKSISGASIKDATIACPPIMENGLGSEMAPPIAPPVVIEEDWVQCDRCQTWRLLPIGTKPEQLPDKWLCSMLNWLPGMNRCDVSEDETTKALHALYQLPVPESQNNPQNHVSGTALGVSSGDVQHLDQNHLNSSSHDIFNRGKKKHSSKEIANAGTSGGPFQISNSTKKQLQESAKSRSLNDMNQRRAESIPMKKSSSQHLSRLHNLVVEKDMPNIKSSINGGDAKQIKMKSKREADEHGCGTSKKSKTEDLYYSDKHQTSEMDLVRVRISSSAVLPTKGSGKDMRKYDEYCLSEDAKFDVKDKVMVSVKKLGDQAQIMSDGGSLDMRKSSTKDGSLKKRKSNNWEDNKNQVEMFQNTAHDGGVYEKEESSESGFRKQKKFRVSNTELKESSTNDDDDKSNKRGRMSQIILSSRDHPVDSMEEVRRNDEQQLRKHKKKISSKQNVDVVDSLRRDLVSGTATSSSSKVSGSRKTRANIEEVKGSPVESVSSSPLKASNLDKFTLVGGNIVEKGDTVTSDLPVMDDSRRCSDGDINAEVNLSGTVIHPKSRKFSTLAYNTDGDASHKFSVKLKPSSEVGNTHMLNGDVYTVEQNVQFPGDLHVREHIYDEDRVKKNHHGHAVLQKAGKDSSLESRDKSRRSKSEFDRDTMNISDPVNKYTKKNQSTDSEIDPNLRVPGHETVADAKHSFPKNSSIRFSKEEKNHASRVDPVGQWSSESRKESKSKQKEHDDSDMKLGAPCSRNGKLAPQQSPIQDFEGENKANLIQIEPRNGKLKLFSRSDGEGKQQKVSIGCGPGLGHQKGGVLDGRPIDAPSDVSKALKHSGNGNVDKTNGVNNSLRHVVPERQGVRDLNASSPVRTISSSQIASNTLKEAKDLRDTADRLKSSCFVFESNEAYFQAALKYLHGASLTETCGSDGGRHGEMTPIQAYGTAAKLCEHCAHEYESRQEMAAAALAFKCLEVAYMRVVYCKHSSTNRDRHELQATLQVVPQGESPSSSASDVDNLNNQATVDKGNLSKGTGSNVAGNQVIVSRNRPNFVRLLDFTQDVNFAMQASRKSQNAFAAANVILEEAQNKDCVTSVKRVIDFSFQDVEELIRLVRLAMEAISRSDFSGARD</sequence>
<evidence type="ECO:0000256" key="4">
    <source>
        <dbReference type="SAM" id="MobiDB-lite"/>
    </source>
</evidence>
<dbReference type="InterPro" id="IPR056406">
    <property type="entry name" value="THD_CWZF3/5/7"/>
</dbReference>
<proteinExistence type="predicted"/>
<feature type="compositionally biased region" description="Basic and acidic residues" evidence="4">
    <location>
        <begin position="1325"/>
        <end position="1342"/>
    </location>
</feature>
<feature type="region of interest" description="Disordered" evidence="4">
    <location>
        <begin position="818"/>
        <end position="857"/>
    </location>
</feature>
<evidence type="ECO:0000259" key="5">
    <source>
        <dbReference type="PROSITE" id="PS51050"/>
    </source>
</evidence>
<evidence type="ECO:0000313" key="7">
    <source>
        <dbReference type="Proteomes" id="UP001324115"/>
    </source>
</evidence>
<dbReference type="PANTHER" id="PTHR46524:SF12">
    <property type="entry name" value="CW-TYPE DOMAIN-CONTAINING PROTEIN"/>
    <property type="match status" value="1"/>
</dbReference>
<feature type="domain" description="CW-type" evidence="5">
    <location>
        <begin position="646"/>
        <end position="699"/>
    </location>
</feature>
<dbReference type="Gene3D" id="3.30.40.100">
    <property type="match status" value="1"/>
</dbReference>
<feature type="region of interest" description="Disordered" evidence="4">
    <location>
        <begin position="76"/>
        <end position="131"/>
    </location>
</feature>
<evidence type="ECO:0000313" key="6">
    <source>
        <dbReference type="EMBL" id="KAK4586768.1"/>
    </source>
</evidence>
<reference evidence="6 7" key="1">
    <citation type="journal article" date="2023" name="G3 (Bethesda)">
        <title>A haplotype-resolved chromosome-scale genome for Quercus rubra L. provides insights into the genetics of adaptive traits for red oak species.</title>
        <authorList>
            <person name="Kapoor B."/>
            <person name="Jenkins J."/>
            <person name="Schmutz J."/>
            <person name="Zhebentyayeva T."/>
            <person name="Kuelheim C."/>
            <person name="Coggeshall M."/>
            <person name="Heim C."/>
            <person name="Lasky J.R."/>
            <person name="Leites L."/>
            <person name="Islam-Faridi N."/>
            <person name="Romero-Severson J."/>
            <person name="DeLeo V.L."/>
            <person name="Lucas S.M."/>
            <person name="Lazic D."/>
            <person name="Gailing O."/>
            <person name="Carlson J."/>
            <person name="Staton M."/>
        </authorList>
    </citation>
    <scope>NUCLEOTIDE SEQUENCE [LARGE SCALE GENOMIC DNA]</scope>
    <source>
        <strain evidence="6">Pseudo-F2</strain>
    </source>
</reference>
<feature type="compositionally biased region" description="Basic and acidic residues" evidence="4">
    <location>
        <begin position="1305"/>
        <end position="1315"/>
    </location>
</feature>
<feature type="compositionally biased region" description="Polar residues" evidence="4">
    <location>
        <begin position="208"/>
        <end position="228"/>
    </location>
</feature>
<feature type="region of interest" description="Disordered" evidence="4">
    <location>
        <begin position="735"/>
        <end position="794"/>
    </location>
</feature>
<feature type="region of interest" description="Disordered" evidence="4">
    <location>
        <begin position="1222"/>
        <end position="1358"/>
    </location>
</feature>
<dbReference type="GO" id="GO:0008270">
    <property type="term" value="F:zinc ion binding"/>
    <property type="evidence" value="ECO:0007669"/>
    <property type="project" value="UniProtKB-KW"/>
</dbReference>
<feature type="region of interest" description="Disordered" evidence="4">
    <location>
        <begin position="151"/>
        <end position="170"/>
    </location>
</feature>
<feature type="region of interest" description="Disordered" evidence="4">
    <location>
        <begin position="711"/>
        <end position="730"/>
    </location>
</feature>
<dbReference type="Proteomes" id="UP001324115">
    <property type="component" value="Unassembled WGS sequence"/>
</dbReference>
<feature type="compositionally biased region" description="Basic and acidic residues" evidence="4">
    <location>
        <begin position="1023"/>
        <end position="1042"/>
    </location>
</feature>
<dbReference type="InterPro" id="IPR055300">
    <property type="entry name" value="CWZF3/5/7"/>
</dbReference>
<keyword evidence="2" id="KW-0863">Zinc-finger</keyword>
<dbReference type="Pfam" id="PF24756">
    <property type="entry name" value="THD_CWZF3-5-7"/>
    <property type="match status" value="1"/>
</dbReference>
<feature type="compositionally biased region" description="Polar residues" evidence="4">
    <location>
        <begin position="156"/>
        <end position="168"/>
    </location>
</feature>
<evidence type="ECO:0000256" key="3">
    <source>
        <dbReference type="ARBA" id="ARBA00022833"/>
    </source>
</evidence>
<comment type="caution">
    <text evidence="6">The sequence shown here is derived from an EMBL/GenBank/DDBJ whole genome shotgun (WGS) entry which is preliminary data.</text>
</comment>
<feature type="compositionally biased region" description="Polar residues" evidence="4">
    <location>
        <begin position="712"/>
        <end position="722"/>
    </location>
</feature>
<feature type="compositionally biased region" description="Basic and acidic residues" evidence="4">
    <location>
        <begin position="1285"/>
        <end position="1295"/>
    </location>
</feature>
<feature type="region of interest" description="Disordered" evidence="4">
    <location>
        <begin position="388"/>
        <end position="411"/>
    </location>
</feature>
<feature type="region of interest" description="Disordered" evidence="4">
    <location>
        <begin position="930"/>
        <end position="1086"/>
    </location>
</feature>
<feature type="region of interest" description="Disordered" evidence="4">
    <location>
        <begin position="191"/>
        <end position="228"/>
    </location>
</feature>
<dbReference type="Pfam" id="PF07496">
    <property type="entry name" value="zf-CW"/>
    <property type="match status" value="1"/>
</dbReference>
<feature type="region of interest" description="Disordered" evidence="4">
    <location>
        <begin position="1596"/>
        <end position="1626"/>
    </location>
</feature>
<feature type="compositionally biased region" description="Basic and acidic residues" evidence="4">
    <location>
        <begin position="450"/>
        <end position="468"/>
    </location>
</feature>
<dbReference type="PROSITE" id="PS51050">
    <property type="entry name" value="ZF_CW"/>
    <property type="match status" value="1"/>
</dbReference>
<feature type="compositionally biased region" description="Polar residues" evidence="4">
    <location>
        <begin position="772"/>
        <end position="793"/>
    </location>
</feature>
<dbReference type="EMBL" id="JAXUIC010000006">
    <property type="protein sequence ID" value="KAK4586768.1"/>
    <property type="molecule type" value="Genomic_DNA"/>
</dbReference>
<feature type="compositionally biased region" description="Low complexity" evidence="4">
    <location>
        <begin position="191"/>
        <end position="207"/>
    </location>
</feature>
<feature type="compositionally biased region" description="Polar residues" evidence="4">
    <location>
        <begin position="82"/>
        <end position="120"/>
    </location>
</feature>
<name>A0AAN7F5M2_QUERU</name>
<feature type="compositionally biased region" description="Basic and acidic residues" evidence="4">
    <location>
        <begin position="1234"/>
        <end position="1257"/>
    </location>
</feature>
<feature type="compositionally biased region" description="Polar residues" evidence="4">
    <location>
        <begin position="497"/>
        <end position="521"/>
    </location>
</feature>
<feature type="compositionally biased region" description="Polar residues" evidence="4">
    <location>
        <begin position="438"/>
        <end position="448"/>
    </location>
</feature>
<feature type="compositionally biased region" description="Basic and acidic residues" evidence="4">
    <location>
        <begin position="484"/>
        <end position="493"/>
    </location>
</feature>
<organism evidence="6 7">
    <name type="scientific">Quercus rubra</name>
    <name type="common">Northern red oak</name>
    <name type="synonym">Quercus borealis</name>
    <dbReference type="NCBI Taxonomy" id="3512"/>
    <lineage>
        <taxon>Eukaryota</taxon>
        <taxon>Viridiplantae</taxon>
        <taxon>Streptophyta</taxon>
        <taxon>Embryophyta</taxon>
        <taxon>Tracheophyta</taxon>
        <taxon>Spermatophyta</taxon>
        <taxon>Magnoliopsida</taxon>
        <taxon>eudicotyledons</taxon>
        <taxon>Gunneridae</taxon>
        <taxon>Pentapetalae</taxon>
        <taxon>rosids</taxon>
        <taxon>fabids</taxon>
        <taxon>Fagales</taxon>
        <taxon>Fagaceae</taxon>
        <taxon>Quercus</taxon>
    </lineage>
</organism>
<feature type="compositionally biased region" description="Basic and acidic residues" evidence="4">
    <location>
        <begin position="936"/>
        <end position="960"/>
    </location>
</feature>